<evidence type="ECO:0000256" key="3">
    <source>
        <dbReference type="ARBA" id="ARBA00022448"/>
    </source>
</evidence>
<evidence type="ECO:0000256" key="6">
    <source>
        <dbReference type="ARBA" id="ARBA00022989"/>
    </source>
</evidence>
<evidence type="ECO:0000256" key="4">
    <source>
        <dbReference type="ARBA" id="ARBA00022544"/>
    </source>
</evidence>
<dbReference type="GO" id="GO:0016020">
    <property type="term" value="C:membrane"/>
    <property type="evidence" value="ECO:0007669"/>
    <property type="project" value="UniProtKB-SubCell"/>
</dbReference>
<feature type="transmembrane region" description="Helical" evidence="8">
    <location>
        <begin position="63"/>
        <end position="85"/>
    </location>
</feature>
<name>A0A972GTQ6_9BACL</name>
<comment type="subcellular location">
    <subcellularLocation>
        <location evidence="1">Membrane</location>
        <topology evidence="1">Multi-pass membrane protein</topology>
    </subcellularLocation>
</comment>
<dbReference type="AlphaFoldDB" id="A0A972GTQ6"/>
<dbReference type="PANTHER" id="PTHR34975:SF2">
    <property type="entry name" value="SPORE GERMINATION PROTEIN A2"/>
    <property type="match status" value="1"/>
</dbReference>
<keyword evidence="4" id="KW-0309">Germination</keyword>
<dbReference type="InterPro" id="IPR004761">
    <property type="entry name" value="Spore_GerAB"/>
</dbReference>
<keyword evidence="7 8" id="KW-0472">Membrane</keyword>
<feature type="transmembrane region" description="Helical" evidence="8">
    <location>
        <begin position="35"/>
        <end position="57"/>
    </location>
</feature>
<dbReference type="NCBIfam" id="TIGR00912">
    <property type="entry name" value="2A0309"/>
    <property type="match status" value="1"/>
</dbReference>
<feature type="transmembrane region" description="Helical" evidence="8">
    <location>
        <begin position="164"/>
        <end position="187"/>
    </location>
</feature>
<evidence type="ECO:0000256" key="1">
    <source>
        <dbReference type="ARBA" id="ARBA00004141"/>
    </source>
</evidence>
<organism evidence="9 10">
    <name type="scientific">Paenibacillus foliorum</name>
    <dbReference type="NCBI Taxonomy" id="2654974"/>
    <lineage>
        <taxon>Bacteria</taxon>
        <taxon>Bacillati</taxon>
        <taxon>Bacillota</taxon>
        <taxon>Bacilli</taxon>
        <taxon>Bacillales</taxon>
        <taxon>Paenibacillaceae</taxon>
        <taxon>Paenibacillus</taxon>
    </lineage>
</organism>
<feature type="transmembrane region" description="Helical" evidence="8">
    <location>
        <begin position="132"/>
        <end position="152"/>
    </location>
</feature>
<evidence type="ECO:0000313" key="10">
    <source>
        <dbReference type="Proteomes" id="UP000641588"/>
    </source>
</evidence>
<keyword evidence="3" id="KW-0813">Transport</keyword>
<feature type="transmembrane region" description="Helical" evidence="8">
    <location>
        <begin position="207"/>
        <end position="226"/>
    </location>
</feature>
<dbReference type="PANTHER" id="PTHR34975">
    <property type="entry name" value="SPORE GERMINATION PROTEIN A2"/>
    <property type="match status" value="1"/>
</dbReference>
<dbReference type="Proteomes" id="UP000641588">
    <property type="component" value="Unassembled WGS sequence"/>
</dbReference>
<dbReference type="GO" id="GO:0009847">
    <property type="term" value="P:spore germination"/>
    <property type="evidence" value="ECO:0007669"/>
    <property type="project" value="InterPro"/>
</dbReference>
<evidence type="ECO:0000256" key="8">
    <source>
        <dbReference type="SAM" id="Phobius"/>
    </source>
</evidence>
<evidence type="ECO:0000256" key="2">
    <source>
        <dbReference type="ARBA" id="ARBA00007998"/>
    </source>
</evidence>
<feature type="transmembrane region" description="Helical" evidence="8">
    <location>
        <begin position="323"/>
        <end position="343"/>
    </location>
</feature>
<gene>
    <name evidence="9" type="ORF">GC093_26285</name>
</gene>
<dbReference type="Pfam" id="PF03845">
    <property type="entry name" value="Spore_permease"/>
    <property type="match status" value="1"/>
</dbReference>
<keyword evidence="5 8" id="KW-0812">Transmembrane</keyword>
<evidence type="ECO:0000256" key="5">
    <source>
        <dbReference type="ARBA" id="ARBA00022692"/>
    </source>
</evidence>
<evidence type="ECO:0000256" key="7">
    <source>
        <dbReference type="ARBA" id="ARBA00023136"/>
    </source>
</evidence>
<feature type="transmembrane region" description="Helical" evidence="8">
    <location>
        <begin position="355"/>
        <end position="377"/>
    </location>
</feature>
<keyword evidence="6 8" id="KW-1133">Transmembrane helix</keyword>
<evidence type="ECO:0000313" key="9">
    <source>
        <dbReference type="EMBL" id="NOU96701.1"/>
    </source>
</evidence>
<feature type="transmembrane region" description="Helical" evidence="8">
    <location>
        <begin position="238"/>
        <end position="261"/>
    </location>
</feature>
<comment type="caution">
    <text evidence="9">The sequence shown here is derived from an EMBL/GenBank/DDBJ whole genome shotgun (WGS) entry which is preliminary data.</text>
</comment>
<feature type="transmembrane region" description="Helical" evidence="8">
    <location>
        <begin position="291"/>
        <end position="311"/>
    </location>
</feature>
<reference evidence="9" key="1">
    <citation type="submission" date="2019-10" db="EMBL/GenBank/DDBJ databases">
        <title>Description of Paenibacillus glebae sp. nov.</title>
        <authorList>
            <person name="Carlier A."/>
            <person name="Qi S."/>
        </authorList>
    </citation>
    <scope>NUCLEOTIDE SEQUENCE</scope>
    <source>
        <strain evidence="9">LMG 31456</strain>
    </source>
</reference>
<keyword evidence="10" id="KW-1185">Reference proteome</keyword>
<protein>
    <submittedName>
        <fullName evidence="9">GerAB/ArcD/ProY family transporter</fullName>
    </submittedName>
</protein>
<comment type="similarity">
    <text evidence="2">Belongs to the amino acid-polyamine-organocation (APC) superfamily. Spore germination protein (SGP) (TC 2.A.3.9) family.</text>
</comment>
<sequence>MYMDSIYGYYTNAYCDPVSGEVGEAMESTFSRRQILFMLLLSLGISNHVFIIPHLIQAAGRDSWFSILLGYVVLLGWSLILYLVLKSMRAKTFNEWLKERIGIFGCWLVCGVLVLYLLILGILIIFDTTRNINIYLLPRTPNAVVVLSFMLVSYSAARSGLKTIVYMSTVLLPIVWLLGIGISLFTMRSKDYGIIHPFFVEGIGPNLHGGVIVFGGSIELLVLLLLQHKMSKPINYGTMFVLLTLLVGLIAGPTLGSLSAFGPSEAGNMRFPAFEQWRLVMIGDYISHVDFLAVFQLMAGSVTRSALLLHLLSELIIGRFPRFRQTVVGCCAALVSIPSLMQISDTTMQEAIHRYFYTFSFIFGIAMLAALYVFSFIPKRKGGY</sequence>
<feature type="transmembrane region" description="Helical" evidence="8">
    <location>
        <begin position="106"/>
        <end position="126"/>
    </location>
</feature>
<accession>A0A972GTQ6</accession>
<proteinExistence type="inferred from homology"/>
<dbReference type="EMBL" id="WHOD01000101">
    <property type="protein sequence ID" value="NOU96701.1"/>
    <property type="molecule type" value="Genomic_DNA"/>
</dbReference>